<gene>
    <name evidence="6" type="ORF">FHU32_000252</name>
</gene>
<sequence length="212" mass="21405">MKSLKVLAVPALAAGLVLAGCSDDDGDTGAAATTGTTATTEAEAPLPTAQDLNDVLVRAVDPVLPRDRKLDTVEDGEKAPEIFDIMTASRQESGASFAVLDPVLPGILPDTVSAPVTMAIPGREPQQIDGVEFLNEGGSWKLSRQWACTLVENVSPDAVPPLCAESSAAPAPESPAPDAPAPDAPEAPAPEAPAPDAPAPDAPAPDAPAPEA</sequence>
<evidence type="ECO:0000313" key="6">
    <source>
        <dbReference type="EMBL" id="MBB3115064.1"/>
    </source>
</evidence>
<feature type="compositionally biased region" description="Pro residues" evidence="3">
    <location>
        <begin position="172"/>
        <end position="212"/>
    </location>
</feature>
<comment type="caution">
    <text evidence="6">The sequence shown here is derived from an EMBL/GenBank/DDBJ whole genome shotgun (WGS) entry which is preliminary data.</text>
</comment>
<comment type="similarity">
    <text evidence="2">Belongs to the MTB12 family.</text>
</comment>
<evidence type="ECO:0000256" key="3">
    <source>
        <dbReference type="SAM" id="MobiDB-lite"/>
    </source>
</evidence>
<dbReference type="RefSeq" id="WP_010272164.1">
    <property type="nucleotide sequence ID" value="NZ_AENJ01000310.1"/>
</dbReference>
<dbReference type="GeneID" id="60808627"/>
<dbReference type="AlphaFoldDB" id="A0A8I0CLW9"/>
<feature type="region of interest" description="Disordered" evidence="3">
    <location>
        <begin position="157"/>
        <end position="212"/>
    </location>
</feature>
<keyword evidence="1 4" id="KW-0732">Signal</keyword>
<dbReference type="EMBL" id="JACHWT010000001">
    <property type="protein sequence ID" value="MBB3115064.1"/>
    <property type="molecule type" value="Genomic_DNA"/>
</dbReference>
<dbReference type="Pfam" id="PF26580">
    <property type="entry name" value="Mtb12_C"/>
    <property type="match status" value="1"/>
</dbReference>
<feature type="signal peptide" evidence="4">
    <location>
        <begin position="1"/>
        <end position="19"/>
    </location>
</feature>
<evidence type="ECO:0000313" key="7">
    <source>
        <dbReference type="Proteomes" id="UP000612712"/>
    </source>
</evidence>
<reference evidence="6" key="1">
    <citation type="submission" date="2020-08" db="EMBL/GenBank/DDBJ databases">
        <title>Sequencing the genomes of 1000 actinobacteria strains.</title>
        <authorList>
            <person name="Klenk H.-P."/>
        </authorList>
    </citation>
    <scope>NUCLEOTIDE SEQUENCE</scope>
    <source>
        <strain evidence="6">DSM 20582</strain>
    </source>
</reference>
<protein>
    <recommendedName>
        <fullName evidence="5">Low molecular weight antigen MTB12-like C-terminal domain-containing protein</fullName>
    </recommendedName>
</protein>
<organism evidence="6 7">
    <name type="scientific">Corynebacterium bovis DSM 20582 = CIP 54.80</name>
    <dbReference type="NCBI Taxonomy" id="927655"/>
    <lineage>
        <taxon>Bacteria</taxon>
        <taxon>Bacillati</taxon>
        <taxon>Actinomycetota</taxon>
        <taxon>Actinomycetes</taxon>
        <taxon>Mycobacteriales</taxon>
        <taxon>Corynebacteriaceae</taxon>
        <taxon>Corynebacterium</taxon>
    </lineage>
</organism>
<evidence type="ECO:0000256" key="1">
    <source>
        <dbReference type="ARBA" id="ARBA00022729"/>
    </source>
</evidence>
<evidence type="ECO:0000259" key="5">
    <source>
        <dbReference type="Pfam" id="PF26580"/>
    </source>
</evidence>
<dbReference type="InterPro" id="IPR058644">
    <property type="entry name" value="Mtb12-like_C"/>
</dbReference>
<proteinExistence type="inferred from homology"/>
<name>A0A8I0CLW9_9CORY</name>
<accession>A0A8I0CLW9</accession>
<dbReference type="PROSITE" id="PS51257">
    <property type="entry name" value="PROKAR_LIPOPROTEIN"/>
    <property type="match status" value="1"/>
</dbReference>
<dbReference type="Proteomes" id="UP000612712">
    <property type="component" value="Unassembled WGS sequence"/>
</dbReference>
<feature type="chain" id="PRO_5039335491" description="Low molecular weight antigen MTB12-like C-terminal domain-containing protein" evidence="4">
    <location>
        <begin position="20"/>
        <end position="212"/>
    </location>
</feature>
<evidence type="ECO:0000256" key="2">
    <source>
        <dbReference type="ARBA" id="ARBA00093774"/>
    </source>
</evidence>
<feature type="domain" description="Low molecular weight antigen MTB12-like C-terminal" evidence="5">
    <location>
        <begin position="45"/>
        <end position="155"/>
    </location>
</feature>
<evidence type="ECO:0000256" key="4">
    <source>
        <dbReference type="SAM" id="SignalP"/>
    </source>
</evidence>